<dbReference type="EMBL" id="FNPX01000014">
    <property type="protein sequence ID" value="SDZ43275.1"/>
    <property type="molecule type" value="Genomic_DNA"/>
</dbReference>
<evidence type="ECO:0000259" key="7">
    <source>
        <dbReference type="Pfam" id="PF00590"/>
    </source>
</evidence>
<evidence type="ECO:0000256" key="3">
    <source>
        <dbReference type="ARBA" id="ARBA00022603"/>
    </source>
</evidence>
<dbReference type="Pfam" id="PF00590">
    <property type="entry name" value="TP_methylase"/>
    <property type="match status" value="1"/>
</dbReference>
<dbReference type="InterPro" id="IPR014776">
    <property type="entry name" value="4pyrrole_Mease_sub2"/>
</dbReference>
<protein>
    <recommendedName>
        <fullName evidence="6">Ribosomal RNA small subunit methyltransferase I</fullName>
        <ecNumber evidence="6">2.1.1.198</ecNumber>
    </recommendedName>
    <alternativeName>
        <fullName evidence="6">16S rRNA 2'-O-ribose C1402 methyltransferase</fullName>
    </alternativeName>
    <alternativeName>
        <fullName evidence="6">rRNA (cytidine-2'-O-)-methyltransferase RsmI</fullName>
    </alternativeName>
</protein>
<evidence type="ECO:0000256" key="5">
    <source>
        <dbReference type="ARBA" id="ARBA00022691"/>
    </source>
</evidence>
<dbReference type="InterPro" id="IPR008189">
    <property type="entry name" value="rRNA_ssu_MeTfrase_I"/>
</dbReference>
<dbReference type="Gene3D" id="3.30.950.10">
    <property type="entry name" value="Methyltransferase, Cobalt-precorrin-4 Transmethylase, Domain 2"/>
    <property type="match status" value="1"/>
</dbReference>
<evidence type="ECO:0000256" key="1">
    <source>
        <dbReference type="ARBA" id="ARBA00022490"/>
    </source>
</evidence>
<comment type="function">
    <text evidence="6">Catalyzes the 2'-O-methylation of the ribose of cytidine 1402 (C1402) in 16S rRNA.</text>
</comment>
<reference evidence="10" key="1">
    <citation type="submission" date="2016-10" db="EMBL/GenBank/DDBJ databases">
        <authorList>
            <person name="Varghese N."/>
            <person name="Submissions S."/>
        </authorList>
    </citation>
    <scope>NUCLEOTIDE SEQUENCE [LARGE SCALE GENOMIC DNA]</scope>
    <source>
        <strain evidence="10">DSM 100420</strain>
    </source>
</reference>
<dbReference type="EC" id="2.1.1.198" evidence="6"/>
<keyword evidence="3 6" id="KW-0489">Methyltransferase</keyword>
<dbReference type="CDD" id="cd11648">
    <property type="entry name" value="RsmI"/>
    <property type="match status" value="1"/>
</dbReference>
<evidence type="ECO:0000313" key="9">
    <source>
        <dbReference type="EMBL" id="SDZ43275.1"/>
    </source>
</evidence>
<dbReference type="SUPFAM" id="SSF53790">
    <property type="entry name" value="Tetrapyrrole methylase"/>
    <property type="match status" value="1"/>
</dbReference>
<sequence length="284" mass="30082">MAEIGGIEAGLHLVAVPIGTARDITLRALDVLAGADMLAAEDTRSLRRLMDIHGIALGDRPLIPYHDHNGPQALPRLMGALRAGKSVAYASEAGTPLIADPGFRLGVDARTEGIAVRAAPGASAVLAALCVAGLPTDRFFFNGFLPPKSAARKSALRDLAAVPGTLVFYESPKRLAAMLRDAAEVLGPREAAVCRELTKRFEEVQRGTLAELADVYQNDDPKGEIVVLIDRPGAVETDDATIEAALRIALKDGSLKSAAKDVSENFGIARNIAYQMALRIRDEG</sequence>
<dbReference type="Pfam" id="PF23016">
    <property type="entry name" value="RsmI_C"/>
    <property type="match status" value="1"/>
</dbReference>
<comment type="subcellular location">
    <subcellularLocation>
        <location evidence="6">Cytoplasm</location>
    </subcellularLocation>
</comment>
<keyword evidence="1 6" id="KW-0963">Cytoplasm</keyword>
<dbReference type="HAMAP" id="MF_01877">
    <property type="entry name" value="16SrRNA_methyltr_I"/>
    <property type="match status" value="1"/>
</dbReference>
<dbReference type="InterPro" id="IPR014777">
    <property type="entry name" value="4pyrrole_Mease_sub1"/>
</dbReference>
<dbReference type="FunFam" id="3.30.950.10:FF:000002">
    <property type="entry name" value="Ribosomal RNA small subunit methyltransferase I"/>
    <property type="match status" value="1"/>
</dbReference>
<evidence type="ECO:0000256" key="2">
    <source>
        <dbReference type="ARBA" id="ARBA00022552"/>
    </source>
</evidence>
<comment type="similarity">
    <text evidence="6">Belongs to the methyltransferase superfamily. RsmI family.</text>
</comment>
<comment type="catalytic activity">
    <reaction evidence="6">
        <text>cytidine(1402) in 16S rRNA + S-adenosyl-L-methionine = 2'-O-methylcytidine(1402) in 16S rRNA + S-adenosyl-L-homocysteine + H(+)</text>
        <dbReference type="Rhea" id="RHEA:42924"/>
        <dbReference type="Rhea" id="RHEA-COMP:10285"/>
        <dbReference type="Rhea" id="RHEA-COMP:10286"/>
        <dbReference type="ChEBI" id="CHEBI:15378"/>
        <dbReference type="ChEBI" id="CHEBI:57856"/>
        <dbReference type="ChEBI" id="CHEBI:59789"/>
        <dbReference type="ChEBI" id="CHEBI:74495"/>
        <dbReference type="ChEBI" id="CHEBI:82748"/>
        <dbReference type="EC" id="2.1.1.198"/>
    </reaction>
</comment>
<dbReference type="AlphaFoldDB" id="A0A1H3T0L0"/>
<keyword evidence="2 6" id="KW-0698">rRNA processing</keyword>
<keyword evidence="4 6" id="KW-0808">Transferase</keyword>
<keyword evidence="10" id="KW-1185">Reference proteome</keyword>
<keyword evidence="5 6" id="KW-0949">S-adenosyl-L-methionine</keyword>
<dbReference type="InterPro" id="IPR035996">
    <property type="entry name" value="4pyrrol_Methylase_sf"/>
</dbReference>
<dbReference type="NCBIfam" id="TIGR00096">
    <property type="entry name" value="16S rRNA (cytidine(1402)-2'-O)-methyltransferase"/>
    <property type="match status" value="1"/>
</dbReference>
<dbReference type="RefSeq" id="WP_092647068.1">
    <property type="nucleotide sequence ID" value="NZ_FNPX01000014.1"/>
</dbReference>
<evidence type="ECO:0000313" key="10">
    <source>
        <dbReference type="Proteomes" id="UP000198914"/>
    </source>
</evidence>
<evidence type="ECO:0000256" key="4">
    <source>
        <dbReference type="ARBA" id="ARBA00022679"/>
    </source>
</evidence>
<dbReference type="PANTHER" id="PTHR46111">
    <property type="entry name" value="RIBOSOMAL RNA SMALL SUBUNIT METHYLTRANSFERASE I"/>
    <property type="match status" value="1"/>
</dbReference>
<dbReference type="Proteomes" id="UP000198914">
    <property type="component" value="Unassembled WGS sequence"/>
</dbReference>
<gene>
    <name evidence="6" type="primary">rsmI</name>
    <name evidence="9" type="ORF">SAMN05444004_11469</name>
</gene>
<dbReference type="PANTHER" id="PTHR46111:SF1">
    <property type="entry name" value="RIBOSOMAL RNA SMALL SUBUNIT METHYLTRANSFERASE I"/>
    <property type="match status" value="1"/>
</dbReference>
<dbReference type="GO" id="GO:0070677">
    <property type="term" value="F:rRNA (cytosine-2'-O-)-methyltransferase activity"/>
    <property type="evidence" value="ECO:0007669"/>
    <property type="project" value="UniProtKB-UniRule"/>
</dbReference>
<dbReference type="OrthoDB" id="9809084at2"/>
<accession>A0A1H3T0L0</accession>
<evidence type="ECO:0000256" key="6">
    <source>
        <dbReference type="HAMAP-Rule" id="MF_01877"/>
    </source>
</evidence>
<feature type="domain" description="RsmI HTH" evidence="8">
    <location>
        <begin position="236"/>
        <end position="280"/>
    </location>
</feature>
<dbReference type="InterPro" id="IPR053910">
    <property type="entry name" value="RsmI_HTH"/>
</dbReference>
<feature type="domain" description="Tetrapyrrole methylase" evidence="7">
    <location>
        <begin position="11"/>
        <end position="213"/>
    </location>
</feature>
<name>A0A1H3T0L0_9RHOB</name>
<evidence type="ECO:0000259" key="8">
    <source>
        <dbReference type="Pfam" id="PF23016"/>
    </source>
</evidence>
<proteinExistence type="inferred from homology"/>
<organism evidence="9 10">
    <name type="scientific">Jannaschia faecimaris</name>
    <dbReference type="NCBI Taxonomy" id="1244108"/>
    <lineage>
        <taxon>Bacteria</taxon>
        <taxon>Pseudomonadati</taxon>
        <taxon>Pseudomonadota</taxon>
        <taxon>Alphaproteobacteria</taxon>
        <taxon>Rhodobacterales</taxon>
        <taxon>Roseobacteraceae</taxon>
        <taxon>Jannaschia</taxon>
    </lineage>
</organism>
<dbReference type="InterPro" id="IPR000878">
    <property type="entry name" value="4pyrrol_Mease"/>
</dbReference>
<dbReference type="Gene3D" id="3.40.1010.10">
    <property type="entry name" value="Cobalt-precorrin-4 Transmethylase, Domain 1"/>
    <property type="match status" value="1"/>
</dbReference>
<dbReference type="GO" id="GO:0005737">
    <property type="term" value="C:cytoplasm"/>
    <property type="evidence" value="ECO:0007669"/>
    <property type="project" value="UniProtKB-SubCell"/>
</dbReference>
<dbReference type="STRING" id="1244108.SAMN05444004_11469"/>
<dbReference type="PIRSF" id="PIRSF005917">
    <property type="entry name" value="MTase_YraL"/>
    <property type="match status" value="1"/>
</dbReference>